<feature type="signal peptide" evidence="1">
    <location>
        <begin position="1"/>
        <end position="21"/>
    </location>
</feature>
<feature type="chain" id="PRO_5017730894" description="P/Homo B domain-containing protein" evidence="1">
    <location>
        <begin position="22"/>
        <end position="138"/>
    </location>
</feature>
<proteinExistence type="predicted"/>
<accession>A0A3D8QGJ4</accession>
<comment type="caution">
    <text evidence="2">The sequence shown here is derived from an EMBL/GenBank/DDBJ whole genome shotgun (WGS) entry which is preliminary data.</text>
</comment>
<protein>
    <recommendedName>
        <fullName evidence="4">P/Homo B domain-containing protein</fullName>
    </recommendedName>
</protein>
<keyword evidence="3" id="KW-1185">Reference proteome</keyword>
<evidence type="ECO:0000313" key="3">
    <source>
        <dbReference type="Proteomes" id="UP000256645"/>
    </source>
</evidence>
<dbReference type="AlphaFoldDB" id="A0A3D8QGJ4"/>
<dbReference type="STRING" id="1849047.A0A3D8QGJ4"/>
<organism evidence="2 3">
    <name type="scientific">Coleophoma cylindrospora</name>
    <dbReference type="NCBI Taxonomy" id="1849047"/>
    <lineage>
        <taxon>Eukaryota</taxon>
        <taxon>Fungi</taxon>
        <taxon>Dikarya</taxon>
        <taxon>Ascomycota</taxon>
        <taxon>Pezizomycotina</taxon>
        <taxon>Leotiomycetes</taxon>
        <taxon>Helotiales</taxon>
        <taxon>Dermateaceae</taxon>
        <taxon>Coleophoma</taxon>
    </lineage>
</organism>
<reference evidence="2 3" key="1">
    <citation type="journal article" date="2018" name="IMA Fungus">
        <title>IMA Genome-F 9: Draft genome sequence of Annulohypoxylon stygium, Aspergillus mulundensis, Berkeleyomyces basicola (syn. Thielaviopsis basicola), Ceratocystis smalleyi, two Cercospora beticola strains, Coleophoma cylindrospora, Fusarium fracticaudum, Phialophora cf. hyalina, and Morchella septimelata.</title>
        <authorList>
            <person name="Wingfield B.D."/>
            <person name="Bills G.F."/>
            <person name="Dong Y."/>
            <person name="Huang W."/>
            <person name="Nel W.J."/>
            <person name="Swalarsk-Parry B.S."/>
            <person name="Vaghefi N."/>
            <person name="Wilken P.M."/>
            <person name="An Z."/>
            <person name="de Beer Z.W."/>
            <person name="De Vos L."/>
            <person name="Chen L."/>
            <person name="Duong T.A."/>
            <person name="Gao Y."/>
            <person name="Hammerbacher A."/>
            <person name="Kikkert J.R."/>
            <person name="Li Y."/>
            <person name="Li H."/>
            <person name="Li K."/>
            <person name="Li Q."/>
            <person name="Liu X."/>
            <person name="Ma X."/>
            <person name="Naidoo K."/>
            <person name="Pethybridge S.J."/>
            <person name="Sun J."/>
            <person name="Steenkamp E.T."/>
            <person name="van der Nest M.A."/>
            <person name="van Wyk S."/>
            <person name="Wingfield M.J."/>
            <person name="Xiong C."/>
            <person name="Yue Q."/>
            <person name="Zhang X."/>
        </authorList>
    </citation>
    <scope>NUCLEOTIDE SEQUENCE [LARGE SCALE GENOMIC DNA]</scope>
    <source>
        <strain evidence="2 3">BP6252</strain>
    </source>
</reference>
<sequence length="138" mass="14567">MLSSILPTIVVLASLASGVVADCASFGIDFQDQGSYFLSSSDTSLFTAVTQFEGCAGTANVILVAPDESSWQCSDIATQPDDTNQMTTCPIPNNQLYTGSWTIIILDNNDANPSFTAMRTFNLVVGVQQTVTATPTGK</sequence>
<dbReference type="OrthoDB" id="3937708at2759"/>
<evidence type="ECO:0000313" key="2">
    <source>
        <dbReference type="EMBL" id="RDW60841.1"/>
    </source>
</evidence>
<evidence type="ECO:0000256" key="1">
    <source>
        <dbReference type="SAM" id="SignalP"/>
    </source>
</evidence>
<gene>
    <name evidence="2" type="ORF">BP6252_12224</name>
</gene>
<keyword evidence="1" id="KW-0732">Signal</keyword>
<name>A0A3D8QGJ4_9HELO</name>
<evidence type="ECO:0008006" key="4">
    <source>
        <dbReference type="Google" id="ProtNLM"/>
    </source>
</evidence>
<dbReference type="EMBL" id="PDLM01000015">
    <property type="protein sequence ID" value="RDW60841.1"/>
    <property type="molecule type" value="Genomic_DNA"/>
</dbReference>
<dbReference type="Proteomes" id="UP000256645">
    <property type="component" value="Unassembled WGS sequence"/>
</dbReference>